<dbReference type="CDD" id="cd00567">
    <property type="entry name" value="ACAD"/>
    <property type="match status" value="1"/>
</dbReference>
<dbReference type="InterPro" id="IPR006091">
    <property type="entry name" value="Acyl-CoA_Oxase/DH_mid-dom"/>
</dbReference>
<sequence length="377" mass="42669">MKFEREKNIKHGPDEDIYEWYPDFGEKGYISRQHPYECVDLNYKEFGMDMEFMRLLALDFFDPQFAMGTGATVICINPIYEHHENVGVRLEALKELVTGKAIGTLLITEPERGSDAVHMQTICDEDDDGSLIINGTKIFNTNAPKAKWAVAYANAEKNNGNTMAQVLINTSWDGWNCERVNIPFVPKLFIGKEKLENLRIPKDYILGGIGKGREHLFEGLVPERIAIAIRGISECWGALTHAIIYANMRKQFDKEILLFQGVGFILTDLWAKTTALTHAVLKFCEIYEEKIEKYGKLPDNIAQSMVASGSQYKYNCAKLSEEVCYQATNVMGGAGFCDNTLMPDYLSISRIQEIIGGSKQVQSLIMSRSLRRLFKNL</sequence>
<dbReference type="Gene3D" id="2.40.110.10">
    <property type="entry name" value="Butyryl-CoA Dehydrogenase, subunit A, domain 2"/>
    <property type="match status" value="1"/>
</dbReference>
<dbReference type="Pfam" id="PF00441">
    <property type="entry name" value="Acyl-CoA_dh_1"/>
    <property type="match status" value="1"/>
</dbReference>
<dbReference type="SUPFAM" id="SSF47203">
    <property type="entry name" value="Acyl-CoA dehydrogenase C-terminal domain-like"/>
    <property type="match status" value="1"/>
</dbReference>
<feature type="domain" description="Acyl-CoA dehydrogenase/oxidase C-terminal" evidence="5">
    <location>
        <begin position="210"/>
        <end position="370"/>
    </location>
</feature>
<dbReference type="SUPFAM" id="SSF56645">
    <property type="entry name" value="Acyl-CoA dehydrogenase NM domain-like"/>
    <property type="match status" value="1"/>
</dbReference>
<comment type="caution">
    <text evidence="7">The sequence shown here is derived from an EMBL/GenBank/DDBJ whole genome shotgun (WGS) entry which is preliminary data.</text>
</comment>
<dbReference type="InterPro" id="IPR036250">
    <property type="entry name" value="AcylCo_DH-like_C"/>
</dbReference>
<evidence type="ECO:0000256" key="3">
    <source>
        <dbReference type="ARBA" id="ARBA00022630"/>
    </source>
</evidence>
<reference evidence="7" key="1">
    <citation type="journal article" date="2015" name="Nature">
        <title>Complex archaea that bridge the gap between prokaryotes and eukaryotes.</title>
        <authorList>
            <person name="Spang A."/>
            <person name="Saw J.H."/>
            <person name="Jorgensen S.L."/>
            <person name="Zaremba-Niedzwiedzka K."/>
            <person name="Martijn J."/>
            <person name="Lind A.E."/>
            <person name="van Eijk R."/>
            <person name="Schleper C."/>
            <person name="Guy L."/>
            <person name="Ettema T.J."/>
        </authorList>
    </citation>
    <scope>NUCLEOTIDE SEQUENCE</scope>
</reference>
<evidence type="ECO:0000259" key="5">
    <source>
        <dbReference type="Pfam" id="PF00441"/>
    </source>
</evidence>
<evidence type="ECO:0000256" key="4">
    <source>
        <dbReference type="ARBA" id="ARBA00022827"/>
    </source>
</evidence>
<feature type="domain" description="Acyl-CoA oxidase/dehydrogenase middle" evidence="6">
    <location>
        <begin position="105"/>
        <end position="178"/>
    </location>
</feature>
<dbReference type="PANTHER" id="PTHR43884:SF12">
    <property type="entry name" value="ISOVALERYL-COA DEHYDROGENASE, MITOCHONDRIAL-RELATED"/>
    <property type="match status" value="1"/>
</dbReference>
<evidence type="ECO:0000256" key="2">
    <source>
        <dbReference type="ARBA" id="ARBA00009347"/>
    </source>
</evidence>
<name>A0A0F9HK41_9ZZZZ</name>
<protein>
    <recommendedName>
        <fullName evidence="8">Acyl-CoA dehydrogenase/oxidase C-terminal domain-containing protein</fullName>
    </recommendedName>
</protein>
<dbReference type="Gene3D" id="1.10.540.10">
    <property type="entry name" value="Acyl-CoA dehydrogenase/oxidase, N-terminal domain"/>
    <property type="match status" value="1"/>
</dbReference>
<evidence type="ECO:0000256" key="1">
    <source>
        <dbReference type="ARBA" id="ARBA00001974"/>
    </source>
</evidence>
<dbReference type="GO" id="GO:0050660">
    <property type="term" value="F:flavin adenine dinucleotide binding"/>
    <property type="evidence" value="ECO:0007669"/>
    <property type="project" value="InterPro"/>
</dbReference>
<dbReference type="EMBL" id="LAZR01014840">
    <property type="protein sequence ID" value="KKM15706.1"/>
    <property type="molecule type" value="Genomic_DNA"/>
</dbReference>
<dbReference type="InterPro" id="IPR009100">
    <property type="entry name" value="AcylCoA_DH/oxidase_NM_dom_sf"/>
</dbReference>
<dbReference type="InterPro" id="IPR037069">
    <property type="entry name" value="AcylCoA_DH/ox_N_sf"/>
</dbReference>
<keyword evidence="3" id="KW-0285">Flavoprotein</keyword>
<dbReference type="PANTHER" id="PTHR43884">
    <property type="entry name" value="ACYL-COA DEHYDROGENASE"/>
    <property type="match status" value="1"/>
</dbReference>
<accession>A0A0F9HK41</accession>
<keyword evidence="4" id="KW-0274">FAD</keyword>
<dbReference type="Pfam" id="PF02770">
    <property type="entry name" value="Acyl-CoA_dh_M"/>
    <property type="match status" value="1"/>
</dbReference>
<dbReference type="Gene3D" id="1.20.140.10">
    <property type="entry name" value="Butyryl-CoA Dehydrogenase, subunit A, domain 3"/>
    <property type="match status" value="1"/>
</dbReference>
<gene>
    <name evidence="7" type="ORF">LCGC14_1693310</name>
</gene>
<evidence type="ECO:0008006" key="8">
    <source>
        <dbReference type="Google" id="ProtNLM"/>
    </source>
</evidence>
<dbReference type="AlphaFoldDB" id="A0A0F9HK41"/>
<dbReference type="GO" id="GO:0003995">
    <property type="term" value="F:acyl-CoA dehydrogenase activity"/>
    <property type="evidence" value="ECO:0007669"/>
    <property type="project" value="TreeGrafter"/>
</dbReference>
<evidence type="ECO:0000259" key="6">
    <source>
        <dbReference type="Pfam" id="PF02770"/>
    </source>
</evidence>
<proteinExistence type="inferred from homology"/>
<organism evidence="7">
    <name type="scientific">marine sediment metagenome</name>
    <dbReference type="NCBI Taxonomy" id="412755"/>
    <lineage>
        <taxon>unclassified sequences</taxon>
        <taxon>metagenomes</taxon>
        <taxon>ecological metagenomes</taxon>
    </lineage>
</organism>
<dbReference type="InterPro" id="IPR009075">
    <property type="entry name" value="AcylCo_DH/oxidase_C"/>
</dbReference>
<dbReference type="InterPro" id="IPR046373">
    <property type="entry name" value="Acyl-CoA_Oxase/DH_mid-dom_sf"/>
</dbReference>
<evidence type="ECO:0000313" key="7">
    <source>
        <dbReference type="EMBL" id="KKM15706.1"/>
    </source>
</evidence>
<comment type="cofactor">
    <cofactor evidence="1">
        <name>FAD</name>
        <dbReference type="ChEBI" id="CHEBI:57692"/>
    </cofactor>
</comment>
<comment type="similarity">
    <text evidence="2">Belongs to the acyl-CoA dehydrogenase family.</text>
</comment>